<feature type="transmembrane region" description="Helical" evidence="9">
    <location>
        <begin position="77"/>
        <end position="99"/>
    </location>
</feature>
<feature type="transmembrane region" description="Helical" evidence="9">
    <location>
        <begin position="158"/>
        <end position="179"/>
    </location>
</feature>
<evidence type="ECO:0000313" key="11">
    <source>
        <dbReference type="Proteomes" id="UP000001511"/>
    </source>
</evidence>
<keyword evidence="6 9" id="KW-0812">Transmembrane</keyword>
<evidence type="ECO:0000256" key="9">
    <source>
        <dbReference type="HAMAP-Rule" id="MF_00024"/>
    </source>
</evidence>
<dbReference type="EMBL" id="CP002059">
    <property type="protein sequence ID" value="ADI64184.1"/>
    <property type="molecule type" value="Genomic_DNA"/>
</dbReference>
<dbReference type="PANTHER" id="PTHR34308">
    <property type="entry name" value="COBALAMIN BIOSYNTHESIS PROTEIN CBIB"/>
    <property type="match status" value="1"/>
</dbReference>
<keyword evidence="8 9" id="KW-0472">Membrane</keyword>
<evidence type="ECO:0000256" key="6">
    <source>
        <dbReference type="ARBA" id="ARBA00022692"/>
    </source>
</evidence>
<dbReference type="HAMAP" id="MF_00024">
    <property type="entry name" value="CobD_CbiB"/>
    <property type="match status" value="1"/>
</dbReference>
<dbReference type="GO" id="GO:0048472">
    <property type="term" value="F:threonine-phosphate decarboxylase activity"/>
    <property type="evidence" value="ECO:0007669"/>
    <property type="project" value="InterPro"/>
</dbReference>
<comment type="similarity">
    <text evidence="3 9">Belongs to the CobD/CbiB family.</text>
</comment>
<dbReference type="Proteomes" id="UP000001511">
    <property type="component" value="Chromosome"/>
</dbReference>
<dbReference type="PANTHER" id="PTHR34308:SF1">
    <property type="entry name" value="COBALAMIN BIOSYNTHESIS PROTEIN CBIB"/>
    <property type="match status" value="1"/>
</dbReference>
<keyword evidence="7 9" id="KW-1133">Transmembrane helix</keyword>
<organism evidence="10 11">
    <name type="scientific">Nostoc azollae (strain 0708)</name>
    <name type="common">Anabaena azollae (strain 0708)</name>
    <dbReference type="NCBI Taxonomy" id="551115"/>
    <lineage>
        <taxon>Bacteria</taxon>
        <taxon>Bacillati</taxon>
        <taxon>Cyanobacteriota</taxon>
        <taxon>Cyanophyceae</taxon>
        <taxon>Nostocales</taxon>
        <taxon>Nostocaceae</taxon>
        <taxon>Trichormus</taxon>
    </lineage>
</organism>
<comment type="caution">
    <text evidence="9">Lacks conserved residue(s) required for the propagation of feature annotation.</text>
</comment>
<dbReference type="GO" id="GO:0005886">
    <property type="term" value="C:plasma membrane"/>
    <property type="evidence" value="ECO:0007669"/>
    <property type="project" value="UniProtKB-SubCell"/>
</dbReference>
<comment type="pathway">
    <text evidence="2 9">Cofactor biosynthesis; adenosylcobalamin biosynthesis.</text>
</comment>
<sequence>MYIFIIAALLDYLIGDPWGWPHPVRVMGWIISGLSKFFLQHCQSDITQRLAGIILAIILIIGSGLSGWSIIQIAKGLHPLLGVILESIFLASCFALHSLRTAAVDVIKPLTTGNLKQARQILSNYVGRDTANLSEPEVLRAVLETVTENATDGVMAPLFYAIVGALVPVVGAVPLVLAYKASSTLDSMVGYRQAPYTYIGWFSARSEDFLTWLPCRLTVMTLALLSVKPLDVWSICRRDAIQDPSPNSGWSECAYAAILGVQMGGINYYGGVTKNKPLLGNAIYPITPASIYKALQLTRYSFLLWLGSAIFLIYNS</sequence>
<keyword evidence="11" id="KW-1185">Reference proteome</keyword>
<dbReference type="eggNOG" id="COG1270">
    <property type="taxonomic scope" value="Bacteria"/>
</dbReference>
<evidence type="ECO:0000256" key="4">
    <source>
        <dbReference type="ARBA" id="ARBA00022475"/>
    </source>
</evidence>
<dbReference type="UniPathway" id="UPA00148"/>
<reference evidence="10 11" key="1">
    <citation type="journal article" date="2010" name="PLoS ONE">
        <title>Genome erosion in a nitrogen-fixing vertically transmitted endosymbiotic multicellular cyanobacterium.</title>
        <authorList>
            <person name="Ran L."/>
            <person name="Larsson J."/>
            <person name="Vigil-Stenman T."/>
            <person name="Nylander J.A."/>
            <person name="Ininbergs K."/>
            <person name="Zheng W.W."/>
            <person name="Lapidus A."/>
            <person name="Lowry S."/>
            <person name="Haselkorn R."/>
            <person name="Bergman B."/>
        </authorList>
    </citation>
    <scope>NUCLEOTIDE SEQUENCE [LARGE SCALE GENOMIC DNA]</scope>
    <source>
        <strain evidence="10 11">0708</strain>
    </source>
</reference>
<evidence type="ECO:0000313" key="10">
    <source>
        <dbReference type="EMBL" id="ADI64184.1"/>
    </source>
</evidence>
<dbReference type="HOGENOM" id="CLU_054212_0_0_3"/>
<keyword evidence="5 9" id="KW-0169">Cobalamin biosynthesis</keyword>
<evidence type="ECO:0000256" key="1">
    <source>
        <dbReference type="ARBA" id="ARBA00004651"/>
    </source>
</evidence>
<feature type="transmembrane region" description="Helical" evidence="9">
    <location>
        <begin position="51"/>
        <end position="71"/>
    </location>
</feature>
<evidence type="ECO:0000256" key="2">
    <source>
        <dbReference type="ARBA" id="ARBA00004953"/>
    </source>
</evidence>
<evidence type="ECO:0000256" key="5">
    <source>
        <dbReference type="ARBA" id="ARBA00022573"/>
    </source>
</evidence>
<dbReference type="GO" id="GO:0009236">
    <property type="term" value="P:cobalamin biosynthetic process"/>
    <property type="evidence" value="ECO:0007669"/>
    <property type="project" value="UniProtKB-UniRule"/>
</dbReference>
<comment type="subcellular location">
    <subcellularLocation>
        <location evidence="1 9">Cell membrane</location>
        <topology evidence="1 9">Multi-pass membrane protein</topology>
    </subcellularLocation>
</comment>
<dbReference type="KEGG" id="naz:Aazo_2178"/>
<comment type="function">
    <text evidence="9">Converts cobyric acid to cobinamide by the addition of aminopropanol on the F carboxylic group.</text>
</comment>
<keyword evidence="4 9" id="KW-1003">Cell membrane</keyword>
<protein>
    <recommendedName>
        <fullName evidence="9">Cobalamin biosynthesis protein CobD</fullName>
    </recommendedName>
</protein>
<dbReference type="GO" id="GO:0015420">
    <property type="term" value="F:ABC-type vitamin B12 transporter activity"/>
    <property type="evidence" value="ECO:0007669"/>
    <property type="project" value="UniProtKB-UniRule"/>
</dbReference>
<accession>D7DX11</accession>
<evidence type="ECO:0000256" key="8">
    <source>
        <dbReference type="ARBA" id="ARBA00023136"/>
    </source>
</evidence>
<dbReference type="AlphaFoldDB" id="D7DX11"/>
<evidence type="ECO:0000256" key="3">
    <source>
        <dbReference type="ARBA" id="ARBA00006263"/>
    </source>
</evidence>
<dbReference type="InterPro" id="IPR004485">
    <property type="entry name" value="Cobalamin_biosynth_CobD/CbiB"/>
</dbReference>
<gene>
    <name evidence="9" type="primary">cobD</name>
    <name evidence="10" type="ordered locus">Aazo_2178</name>
</gene>
<evidence type="ECO:0000256" key="7">
    <source>
        <dbReference type="ARBA" id="ARBA00022989"/>
    </source>
</evidence>
<proteinExistence type="inferred from homology"/>
<dbReference type="STRING" id="551115.Aazo_2178"/>
<name>D7DX11_NOSA0</name>
<dbReference type="Pfam" id="PF03186">
    <property type="entry name" value="CobD_Cbib"/>
    <property type="match status" value="1"/>
</dbReference>
<dbReference type="NCBIfam" id="TIGR00380">
    <property type="entry name" value="cobal_cbiB"/>
    <property type="match status" value="1"/>
</dbReference>